<dbReference type="Gene3D" id="1.20.1640.10">
    <property type="entry name" value="Multidrug efflux transporter AcrB transmembrane domain"/>
    <property type="match status" value="2"/>
</dbReference>
<feature type="transmembrane region" description="Helical" evidence="8">
    <location>
        <begin position="713"/>
        <end position="733"/>
    </location>
</feature>
<dbReference type="STRING" id="351160.LRC560"/>
<dbReference type="PROSITE" id="PS50156">
    <property type="entry name" value="SSD"/>
    <property type="match status" value="1"/>
</dbReference>
<feature type="transmembrane region" description="Helical" evidence="8">
    <location>
        <begin position="616"/>
        <end position="632"/>
    </location>
</feature>
<comment type="subcellular location">
    <subcellularLocation>
        <location evidence="1">Cell membrane</location>
        <topology evidence="1">Multi-pass membrane protein</topology>
    </subcellularLocation>
</comment>
<keyword evidence="6 8" id="KW-0472">Membrane</keyword>
<dbReference type="SUPFAM" id="SSF82866">
    <property type="entry name" value="Multidrug efflux transporter AcrB transmembrane domain"/>
    <property type="match status" value="2"/>
</dbReference>
<feature type="transmembrane region" description="Helical" evidence="8">
    <location>
        <begin position="1099"/>
        <end position="1122"/>
    </location>
</feature>
<keyword evidence="11" id="KW-1185">Reference proteome</keyword>
<evidence type="ECO:0000256" key="5">
    <source>
        <dbReference type="ARBA" id="ARBA00022989"/>
    </source>
</evidence>
<dbReference type="eggNOG" id="arCOG02175">
    <property type="taxonomic scope" value="Archaea"/>
</dbReference>
<feature type="transmembrane region" description="Helical" evidence="8">
    <location>
        <begin position="804"/>
        <end position="823"/>
    </location>
</feature>
<feature type="region of interest" description="Disordered" evidence="7">
    <location>
        <begin position="1172"/>
        <end position="1202"/>
    </location>
</feature>
<evidence type="ECO:0000256" key="2">
    <source>
        <dbReference type="ARBA" id="ARBA00010157"/>
    </source>
</evidence>
<dbReference type="KEGG" id="rci:LRC560"/>
<feature type="transmembrane region" description="Helical" evidence="8">
    <location>
        <begin position="1134"/>
        <end position="1158"/>
    </location>
</feature>
<evidence type="ECO:0000256" key="6">
    <source>
        <dbReference type="ARBA" id="ARBA00023136"/>
    </source>
</evidence>
<evidence type="ECO:0000313" key="11">
    <source>
        <dbReference type="Proteomes" id="UP000000663"/>
    </source>
</evidence>
<reference evidence="10 11" key="1">
    <citation type="journal article" date="2006" name="Science">
        <title>Genome of rice cluster I archaea -- the key methane producers in the rice rhizosphere.</title>
        <authorList>
            <person name="Erkel C."/>
            <person name="Kube M."/>
            <person name="Reinhardt R."/>
            <person name="Liesack W."/>
        </authorList>
    </citation>
    <scope>NUCLEOTIDE SEQUENCE [LARGE SCALE GENOMIC DNA]</scope>
    <source>
        <strain evidence="11">DSM 22066 / NBRC 105507 / MRE50</strain>
    </source>
</reference>
<feature type="transmembrane region" description="Helical" evidence="8">
    <location>
        <begin position="1026"/>
        <end position="1049"/>
    </location>
</feature>
<dbReference type="RefSeq" id="WP_012037002.1">
    <property type="nucleotide sequence ID" value="NC_009464.1"/>
</dbReference>
<evidence type="ECO:0000256" key="7">
    <source>
        <dbReference type="SAM" id="MobiDB-lite"/>
    </source>
</evidence>
<evidence type="ECO:0000256" key="1">
    <source>
        <dbReference type="ARBA" id="ARBA00004651"/>
    </source>
</evidence>
<organism evidence="10 11">
    <name type="scientific">Methanocella arvoryzae (strain DSM 22066 / NBRC 105507 / MRE50)</name>
    <dbReference type="NCBI Taxonomy" id="351160"/>
    <lineage>
        <taxon>Archaea</taxon>
        <taxon>Methanobacteriati</taxon>
        <taxon>Methanobacteriota</taxon>
        <taxon>Stenosarchaea group</taxon>
        <taxon>Methanomicrobia</taxon>
        <taxon>Methanocellales</taxon>
        <taxon>Methanocellaceae</taxon>
        <taxon>Methanocella</taxon>
    </lineage>
</organism>
<sequence>MVIGVWVLILILMAPLALNLSDTLKYDATNFMPKDTDSSRAQDIYDAQFPAPVTTQLIVVVESDNRTAASDFIRRLNSTVVNDSAIQNLSSTTSLCGMQRAMLVSMTPDLHEGLHAGYENISKANFEMYNATDMLLNTSKGMYDLKEAALQINDQIHRGQRQMLSMSSQLYAGRDKLVSGHDGMYQIKAAPDMIYGLPHGFVGAYQQASQDPALNDSQRSQAAYSAVSGSASGPASGYLSAFYGAWNSPGINSIANPDERAKAAIQAAFPQVLAGITDPVQSAMFQAAYAGMSYDSYSPATVKSFCVNTAMAQGNLEDSYKPQLEAVYDLGPNPSADAYDNMVLAGARSMPGVTDDQFQAVKDIYYMGRNPSPDRIADYLVQKAKESTDDPDARQLIQEAWDLGNPTEEEANNYVLRKITRDMNESETATVKEIFGWGPKPNNSTVADYVLRQAMAGKNASENQTIMEVYNLGRNASNDSIKAYVVGKIVDSMNTTGGDNSYFFALLDLDRNLSDSELEAFAGNWADTHDYNSPRIFPDQITKSLTAGNVTLFLVALDADSAVDTDIINADIAQLRKHIIDLKAGGEFSSVNAYVTGSGAMTTDTEKASMSDISNIDKFTILVVLILLLLYFRSVLTPFVPLAAIGVAIVSTMGALTIISYYMDLYYIIQTLIVVIMMGAGIDYCVFMLSRYVEERREGRDKKTAVVTMVEHAGKSITSSGLTAALGFGALVFSGQGMFTSIGAGISIGLIVSMITALTLIPAVLMLVGDRLFWPNKIFNVKSGQTLTGLWDRLTSNVMKRSKVIVALAVLLAVPAIFFAAQLSTGMDMVSMLPDNVESKTGYDVLEESMGSSLMGRVMITATLPVNLTDDSGNQSVAAMDRIENISAMISGIHGVDKVYSMTRPDGETITYANLSGYSMVEKAYYEQYMDNATGLDGRTTVIYASFNGSPYSNDAFHAIDEMRAMFKDNSTGALEGTEFHVGGSPAMTRDVEAANINGFMVVLPIVIVGILLILIVLLRSVFLPLRILLTLSLSICITLAAYVIVYQIGQGATMIFMLPMMLFCALMGMGVDYDIFLVTRILEEKQKGRSDREAIKKAISSTGLIILICAFIMAGAFGTLMLSSMQMMQQIGFALSSGVLIDATLMLMIVVPAIMIIMGKWNWWWPFGGQRSEDREEPAKPGEDKVAEPAKLVVPEKTKKE</sequence>
<evidence type="ECO:0000256" key="8">
    <source>
        <dbReference type="SAM" id="Phobius"/>
    </source>
</evidence>
<proteinExistence type="inferred from homology"/>
<dbReference type="PANTHER" id="PTHR33406">
    <property type="entry name" value="MEMBRANE PROTEIN MJ1562-RELATED"/>
    <property type="match status" value="1"/>
</dbReference>
<keyword evidence="5 8" id="KW-1133">Transmembrane helix</keyword>
<gene>
    <name evidence="10" type="ORF">LRC560</name>
</gene>
<dbReference type="Proteomes" id="UP000000663">
    <property type="component" value="Chromosome"/>
</dbReference>
<evidence type="ECO:0000259" key="9">
    <source>
        <dbReference type="PROSITE" id="PS50156"/>
    </source>
</evidence>
<protein>
    <recommendedName>
        <fullName evidence="9">SSD domain-containing protein</fullName>
    </recommendedName>
</protein>
<keyword evidence="3" id="KW-1003">Cell membrane</keyword>
<feature type="transmembrane region" description="Helical" evidence="8">
    <location>
        <begin position="639"/>
        <end position="662"/>
    </location>
</feature>
<dbReference type="GO" id="GO:0005886">
    <property type="term" value="C:plasma membrane"/>
    <property type="evidence" value="ECO:0007669"/>
    <property type="project" value="UniProtKB-SubCell"/>
</dbReference>
<dbReference type="InterPro" id="IPR004869">
    <property type="entry name" value="MMPL_dom"/>
</dbReference>
<dbReference type="InterPro" id="IPR000731">
    <property type="entry name" value="SSD"/>
</dbReference>
<evidence type="ECO:0000256" key="4">
    <source>
        <dbReference type="ARBA" id="ARBA00022692"/>
    </source>
</evidence>
<feature type="transmembrane region" description="Helical" evidence="8">
    <location>
        <begin position="668"/>
        <end position="693"/>
    </location>
</feature>
<keyword evidence="4 8" id="KW-0812">Transmembrane</keyword>
<accession>Q0W801</accession>
<dbReference type="PANTHER" id="PTHR33406:SF6">
    <property type="entry name" value="MEMBRANE PROTEIN YDGH-RELATED"/>
    <property type="match status" value="1"/>
</dbReference>
<comment type="similarity">
    <text evidence="2">Belongs to the resistance-nodulation-cell division (RND) (TC 2.A.6) family. MmpL subfamily.</text>
</comment>
<dbReference type="InterPro" id="IPR050545">
    <property type="entry name" value="Mycobact_MmpL"/>
</dbReference>
<evidence type="ECO:0000256" key="3">
    <source>
        <dbReference type="ARBA" id="ARBA00022475"/>
    </source>
</evidence>
<dbReference type="GeneID" id="5145412"/>
<feature type="transmembrane region" description="Helical" evidence="8">
    <location>
        <begin position="1055"/>
        <end position="1078"/>
    </location>
</feature>
<dbReference type="EMBL" id="AM114193">
    <property type="protein sequence ID" value="CAJ35492.1"/>
    <property type="molecule type" value="Genomic_DNA"/>
</dbReference>
<name>Q0W801_METAR</name>
<dbReference type="Pfam" id="PF03176">
    <property type="entry name" value="MMPL"/>
    <property type="match status" value="2"/>
</dbReference>
<feature type="transmembrane region" description="Helical" evidence="8">
    <location>
        <begin position="739"/>
        <end position="768"/>
    </location>
</feature>
<evidence type="ECO:0000313" key="10">
    <source>
        <dbReference type="EMBL" id="CAJ35492.1"/>
    </source>
</evidence>
<dbReference type="OrthoDB" id="42357at2157"/>
<feature type="transmembrane region" description="Helical" evidence="8">
    <location>
        <begin position="997"/>
        <end position="1019"/>
    </location>
</feature>
<dbReference type="AlphaFoldDB" id="Q0W801"/>
<feature type="domain" description="SSD" evidence="9">
    <location>
        <begin position="648"/>
        <end position="767"/>
    </location>
</feature>